<evidence type="ECO:0000256" key="3">
    <source>
        <dbReference type="ARBA" id="ARBA00022630"/>
    </source>
</evidence>
<protein>
    <submittedName>
        <fullName evidence="10">Butyryl-CoA dehydrogenase</fullName>
    </submittedName>
</protein>
<name>A0A810PML1_9FIRM</name>
<evidence type="ECO:0000256" key="2">
    <source>
        <dbReference type="ARBA" id="ARBA00009347"/>
    </source>
</evidence>
<sequence>MDFHLTKEQLLVRKMYREFAENEVKPLAAEIDEEERFPMETVEKMAKLGMMGIYFPKQYGGAGGDVLSYAMCVEELAKVCGTTAVIVSAHTSLCAAPIFENGTEEQKMKYLPDLCSGKKIGAFGLTEPGAGTDAQGQQTTAVLDESGENYILNGSKCFITNGNVADTFVVIAVTGKTTDKRGRSLKEISAFIVEKTDPGFTQGKHEKKMGIRGSSTCDLIFEDCVIPKDRMLGKKGEGFKIAMKTLDGGRIGIASQALGLGEGAVEEAIKYTKERVQFGKRISQFQNTQFQLADMHTRMQAAQYVVYAAAMKKQNHEPYSMDAAMAKLFAAEAASDVTRRAVQLFGGYGYTREYPVERMMRDAKITEIYEGTSEVQRMVISSHLGVK</sequence>
<dbReference type="InterPro" id="IPR006089">
    <property type="entry name" value="Acyl-CoA_DH_CS"/>
</dbReference>
<dbReference type="FunFam" id="1.10.540.10:FF:000002">
    <property type="entry name" value="Acyl-CoA dehydrogenase FadE19"/>
    <property type="match status" value="1"/>
</dbReference>
<dbReference type="InterPro" id="IPR036250">
    <property type="entry name" value="AcylCo_DH-like_C"/>
</dbReference>
<proteinExistence type="inferred from homology"/>
<evidence type="ECO:0000259" key="8">
    <source>
        <dbReference type="Pfam" id="PF02770"/>
    </source>
</evidence>
<dbReference type="PROSITE" id="PS00072">
    <property type="entry name" value="ACYL_COA_DH_1"/>
    <property type="match status" value="1"/>
</dbReference>
<keyword evidence="11" id="KW-1185">Reference proteome</keyword>
<dbReference type="SUPFAM" id="SSF56645">
    <property type="entry name" value="Acyl-CoA dehydrogenase NM domain-like"/>
    <property type="match status" value="1"/>
</dbReference>
<evidence type="ECO:0000256" key="6">
    <source>
        <dbReference type="RuleBase" id="RU362125"/>
    </source>
</evidence>
<dbReference type="Gene3D" id="1.10.540.10">
    <property type="entry name" value="Acyl-CoA dehydrogenase/oxidase, N-terminal domain"/>
    <property type="match status" value="1"/>
</dbReference>
<dbReference type="PROSITE" id="PS00073">
    <property type="entry name" value="ACYL_COA_DH_2"/>
    <property type="match status" value="1"/>
</dbReference>
<dbReference type="InterPro" id="IPR013786">
    <property type="entry name" value="AcylCoA_DH/ox_N"/>
</dbReference>
<keyword evidence="3 6" id="KW-0285">Flavoprotein</keyword>
<keyword evidence="5 6" id="KW-0560">Oxidoreductase</keyword>
<dbReference type="GO" id="GO:0003995">
    <property type="term" value="F:acyl-CoA dehydrogenase activity"/>
    <property type="evidence" value="ECO:0007669"/>
    <property type="project" value="InterPro"/>
</dbReference>
<dbReference type="Gene3D" id="1.20.140.10">
    <property type="entry name" value="Butyryl-CoA Dehydrogenase, subunit A, domain 3"/>
    <property type="match status" value="1"/>
</dbReference>
<feature type="domain" description="Acyl-CoA dehydrogenase/oxidase N-terminal" evidence="9">
    <location>
        <begin position="6"/>
        <end position="118"/>
    </location>
</feature>
<evidence type="ECO:0000259" key="9">
    <source>
        <dbReference type="Pfam" id="PF02771"/>
    </source>
</evidence>
<dbReference type="PANTHER" id="PTHR43884">
    <property type="entry name" value="ACYL-COA DEHYDROGENASE"/>
    <property type="match status" value="1"/>
</dbReference>
<keyword evidence="4 6" id="KW-0274">FAD</keyword>
<organism evidence="10 11">
    <name type="scientific">Vescimonas fastidiosa</name>
    <dbReference type="NCBI Taxonomy" id="2714353"/>
    <lineage>
        <taxon>Bacteria</taxon>
        <taxon>Bacillati</taxon>
        <taxon>Bacillota</taxon>
        <taxon>Clostridia</taxon>
        <taxon>Eubacteriales</taxon>
        <taxon>Oscillospiraceae</taxon>
        <taxon>Vescimonas</taxon>
    </lineage>
</organism>
<dbReference type="PANTHER" id="PTHR43884:SF12">
    <property type="entry name" value="ISOVALERYL-COA DEHYDROGENASE, MITOCHONDRIAL-RELATED"/>
    <property type="match status" value="1"/>
</dbReference>
<dbReference type="EMBL" id="AP023415">
    <property type="protein sequence ID" value="BCK78028.1"/>
    <property type="molecule type" value="Genomic_DNA"/>
</dbReference>
<evidence type="ECO:0000256" key="1">
    <source>
        <dbReference type="ARBA" id="ARBA00001974"/>
    </source>
</evidence>
<dbReference type="AlphaFoldDB" id="A0A810PML1"/>
<dbReference type="InterPro" id="IPR009075">
    <property type="entry name" value="AcylCo_DH/oxidase_C"/>
</dbReference>
<comment type="cofactor">
    <cofactor evidence="1 6">
        <name>FAD</name>
        <dbReference type="ChEBI" id="CHEBI:57692"/>
    </cofactor>
</comment>
<evidence type="ECO:0000313" key="11">
    <source>
        <dbReference type="Proteomes" id="UP000681343"/>
    </source>
</evidence>
<dbReference type="KEGG" id="vfa:MM35RIKEN_02200"/>
<dbReference type="Pfam" id="PF02770">
    <property type="entry name" value="Acyl-CoA_dh_M"/>
    <property type="match status" value="1"/>
</dbReference>
<gene>
    <name evidence="10" type="primary">bcd2</name>
    <name evidence="10" type="ORF">MM35RIKEN_02200</name>
</gene>
<evidence type="ECO:0000256" key="4">
    <source>
        <dbReference type="ARBA" id="ARBA00022827"/>
    </source>
</evidence>
<dbReference type="FunFam" id="1.20.140.10:FF:000004">
    <property type="entry name" value="Acyl-CoA dehydrogenase FadE25"/>
    <property type="match status" value="1"/>
</dbReference>
<dbReference type="InterPro" id="IPR009100">
    <property type="entry name" value="AcylCoA_DH/oxidase_NM_dom_sf"/>
</dbReference>
<dbReference type="GO" id="GO:0050660">
    <property type="term" value="F:flavin adenine dinucleotide binding"/>
    <property type="evidence" value="ECO:0007669"/>
    <property type="project" value="InterPro"/>
</dbReference>
<dbReference type="RefSeq" id="WP_212818572.1">
    <property type="nucleotide sequence ID" value="NZ_AP023415.1"/>
</dbReference>
<feature type="domain" description="Acyl-CoA oxidase/dehydrogenase middle" evidence="8">
    <location>
        <begin position="122"/>
        <end position="224"/>
    </location>
</feature>
<evidence type="ECO:0000313" key="10">
    <source>
        <dbReference type="EMBL" id="BCK78028.1"/>
    </source>
</evidence>
<dbReference type="CDD" id="cd01158">
    <property type="entry name" value="SCAD_SBCAD"/>
    <property type="match status" value="1"/>
</dbReference>
<dbReference type="Pfam" id="PF02771">
    <property type="entry name" value="Acyl-CoA_dh_N"/>
    <property type="match status" value="1"/>
</dbReference>
<evidence type="ECO:0000259" key="7">
    <source>
        <dbReference type="Pfam" id="PF00441"/>
    </source>
</evidence>
<evidence type="ECO:0000256" key="5">
    <source>
        <dbReference type="ARBA" id="ARBA00023002"/>
    </source>
</evidence>
<dbReference type="Proteomes" id="UP000681343">
    <property type="component" value="Chromosome"/>
</dbReference>
<dbReference type="FunFam" id="2.40.110.10:FF:000001">
    <property type="entry name" value="Acyl-CoA dehydrogenase, mitochondrial"/>
    <property type="match status" value="1"/>
</dbReference>
<dbReference type="Gene3D" id="2.40.110.10">
    <property type="entry name" value="Butyryl-CoA Dehydrogenase, subunit A, domain 2"/>
    <property type="match status" value="1"/>
</dbReference>
<dbReference type="InterPro" id="IPR006091">
    <property type="entry name" value="Acyl-CoA_Oxase/DH_mid-dom"/>
</dbReference>
<dbReference type="InterPro" id="IPR046373">
    <property type="entry name" value="Acyl-CoA_Oxase/DH_mid-dom_sf"/>
</dbReference>
<dbReference type="Pfam" id="PF00441">
    <property type="entry name" value="Acyl-CoA_dh_1"/>
    <property type="match status" value="1"/>
</dbReference>
<comment type="similarity">
    <text evidence="2 6">Belongs to the acyl-CoA dehydrogenase family.</text>
</comment>
<accession>A0A810PML1</accession>
<feature type="domain" description="Acyl-CoA dehydrogenase/oxidase C-terminal" evidence="7">
    <location>
        <begin position="236"/>
        <end position="384"/>
    </location>
</feature>
<dbReference type="PIRSF" id="PIRSF016578">
    <property type="entry name" value="HsaA"/>
    <property type="match status" value="1"/>
</dbReference>
<reference evidence="10" key="1">
    <citation type="submission" date="2020-09" db="EMBL/GenBank/DDBJ databases">
        <title>New species isolated from human feces.</title>
        <authorList>
            <person name="Kitahara M."/>
            <person name="Shigeno Y."/>
            <person name="Shime M."/>
            <person name="Matsumoto Y."/>
            <person name="Nakamura S."/>
            <person name="Motooka D."/>
            <person name="Fukuoka S."/>
            <person name="Nishikawa H."/>
            <person name="Benno Y."/>
        </authorList>
    </citation>
    <scope>NUCLEOTIDE SEQUENCE</scope>
    <source>
        <strain evidence="10">MM35</strain>
    </source>
</reference>
<dbReference type="InterPro" id="IPR037069">
    <property type="entry name" value="AcylCoA_DH/ox_N_sf"/>
</dbReference>
<dbReference type="SUPFAM" id="SSF47203">
    <property type="entry name" value="Acyl-CoA dehydrogenase C-terminal domain-like"/>
    <property type="match status" value="1"/>
</dbReference>